<reference evidence="4" key="1">
    <citation type="journal article" date="2019" name="Int. J. Syst. Evol. Microbiol.">
        <title>The Global Catalogue of Microorganisms (GCM) 10K type strain sequencing project: providing services to taxonomists for standard genome sequencing and annotation.</title>
        <authorList>
            <consortium name="The Broad Institute Genomics Platform"/>
            <consortium name="The Broad Institute Genome Sequencing Center for Infectious Disease"/>
            <person name="Wu L."/>
            <person name="Ma J."/>
        </authorList>
    </citation>
    <scope>NUCLEOTIDE SEQUENCE [LARGE SCALE GENOMIC DNA]</scope>
    <source>
        <strain evidence="4">JCM 3115</strain>
    </source>
</reference>
<keyword evidence="4" id="KW-1185">Reference proteome</keyword>
<dbReference type="EMBL" id="BMQJ01000013">
    <property type="protein sequence ID" value="GGQ14058.1"/>
    <property type="molecule type" value="Genomic_DNA"/>
</dbReference>
<keyword evidence="3" id="KW-0449">Lipoprotein</keyword>
<organism evidence="3 4">
    <name type="scientific">Streptosporangium pseudovulgare</name>
    <dbReference type="NCBI Taxonomy" id="35765"/>
    <lineage>
        <taxon>Bacteria</taxon>
        <taxon>Bacillati</taxon>
        <taxon>Actinomycetota</taxon>
        <taxon>Actinomycetes</taxon>
        <taxon>Streptosporangiales</taxon>
        <taxon>Streptosporangiaceae</taxon>
        <taxon>Streptosporangium</taxon>
    </lineage>
</organism>
<feature type="compositionally biased region" description="Low complexity" evidence="1">
    <location>
        <begin position="27"/>
        <end position="45"/>
    </location>
</feature>
<dbReference type="RefSeq" id="WP_189248924.1">
    <property type="nucleotide sequence ID" value="NZ_BMQJ01000013.1"/>
</dbReference>
<gene>
    <name evidence="3" type="ORF">GCM10010140_50370</name>
</gene>
<feature type="compositionally biased region" description="Polar residues" evidence="1">
    <location>
        <begin position="47"/>
        <end position="58"/>
    </location>
</feature>
<feature type="region of interest" description="Disordered" evidence="1">
    <location>
        <begin position="27"/>
        <end position="68"/>
    </location>
</feature>
<comment type="caution">
    <text evidence="3">The sequence shown here is derived from an EMBL/GenBank/DDBJ whole genome shotgun (WGS) entry which is preliminary data.</text>
</comment>
<evidence type="ECO:0000313" key="3">
    <source>
        <dbReference type="EMBL" id="GGQ14058.1"/>
    </source>
</evidence>
<dbReference type="Proteomes" id="UP000611554">
    <property type="component" value="Unassembled WGS sequence"/>
</dbReference>
<sequence>MKVRQSVIALVTAGLAAGCSAATPAQTQAKPQTQTQVQTHAQAPAGNDTSAPQPTESNPPGDIPDDTVFVTYRHPGQPYEVKVPEGWARTDLPTGASFTDKLNSIRIETRPAASPPTEASVRSQVHSSDIRTVDTVIRKGGKAVRIVYRADSSPDPVTGKVIKDEVERYAFYQAGHEAILTLSGPVGADNVDPWRTVSDSFGWTAS</sequence>
<evidence type="ECO:0000256" key="2">
    <source>
        <dbReference type="SAM" id="SignalP"/>
    </source>
</evidence>
<evidence type="ECO:0000313" key="4">
    <source>
        <dbReference type="Proteomes" id="UP000611554"/>
    </source>
</evidence>
<feature type="chain" id="PRO_5046180278" evidence="2">
    <location>
        <begin position="22"/>
        <end position="206"/>
    </location>
</feature>
<accession>A0ABQ2R6Z5</accession>
<dbReference type="PROSITE" id="PS51257">
    <property type="entry name" value="PROKAR_LIPOPROTEIN"/>
    <property type="match status" value="1"/>
</dbReference>
<protein>
    <submittedName>
        <fullName evidence="3">Lipoprotein</fullName>
    </submittedName>
</protein>
<feature type="signal peptide" evidence="2">
    <location>
        <begin position="1"/>
        <end position="21"/>
    </location>
</feature>
<proteinExistence type="predicted"/>
<keyword evidence="2" id="KW-0732">Signal</keyword>
<name>A0ABQ2R6Z5_9ACTN</name>
<evidence type="ECO:0000256" key="1">
    <source>
        <dbReference type="SAM" id="MobiDB-lite"/>
    </source>
</evidence>